<feature type="transmembrane region" description="Helical" evidence="2">
    <location>
        <begin position="12"/>
        <end position="35"/>
    </location>
</feature>
<accession>A0ABD6F4H6</accession>
<feature type="region of interest" description="Disordered" evidence="1">
    <location>
        <begin position="42"/>
        <end position="74"/>
    </location>
</feature>
<keyword evidence="2" id="KW-0812">Transmembrane</keyword>
<name>A0ABD6F4H6_9BILA</name>
<reference evidence="3 4" key="1">
    <citation type="submission" date="2024-08" db="EMBL/GenBank/DDBJ databases">
        <title>Gnathostoma spinigerum genome.</title>
        <authorList>
            <person name="Gonzalez-Bertolin B."/>
            <person name="Monzon S."/>
            <person name="Zaballos A."/>
            <person name="Jimenez P."/>
            <person name="Dekumyoy P."/>
            <person name="Varona S."/>
            <person name="Cuesta I."/>
            <person name="Sumanam S."/>
            <person name="Adisakwattana P."/>
            <person name="Gasser R.B."/>
            <person name="Hernandez-Gonzalez A."/>
            <person name="Young N.D."/>
            <person name="Perteguer M.J."/>
        </authorList>
    </citation>
    <scope>NUCLEOTIDE SEQUENCE [LARGE SCALE GENOMIC DNA]</scope>
    <source>
        <strain evidence="3">AL3</strain>
        <tissue evidence="3">Liver</tissue>
    </source>
</reference>
<evidence type="ECO:0000313" key="4">
    <source>
        <dbReference type="Proteomes" id="UP001608902"/>
    </source>
</evidence>
<evidence type="ECO:0000256" key="1">
    <source>
        <dbReference type="SAM" id="MobiDB-lite"/>
    </source>
</evidence>
<evidence type="ECO:0008006" key="5">
    <source>
        <dbReference type="Google" id="ProtNLM"/>
    </source>
</evidence>
<keyword evidence="2" id="KW-1133">Transmembrane helix</keyword>
<dbReference type="AlphaFoldDB" id="A0ABD6F4H6"/>
<protein>
    <recommendedName>
        <fullName evidence="5">ATP synthase F0 subunit 8</fullName>
    </recommendedName>
</protein>
<organism evidence="3 4">
    <name type="scientific">Gnathostoma spinigerum</name>
    <dbReference type="NCBI Taxonomy" id="75299"/>
    <lineage>
        <taxon>Eukaryota</taxon>
        <taxon>Metazoa</taxon>
        <taxon>Ecdysozoa</taxon>
        <taxon>Nematoda</taxon>
        <taxon>Chromadorea</taxon>
        <taxon>Rhabditida</taxon>
        <taxon>Spirurina</taxon>
        <taxon>Gnathostomatomorpha</taxon>
        <taxon>Gnathostomatoidea</taxon>
        <taxon>Gnathostomatidae</taxon>
        <taxon>Gnathostoma</taxon>
    </lineage>
</organism>
<dbReference type="Proteomes" id="UP001608902">
    <property type="component" value="Unassembled WGS sequence"/>
</dbReference>
<comment type="caution">
    <text evidence="3">The sequence shown here is derived from an EMBL/GenBank/DDBJ whole genome shotgun (WGS) entry which is preliminary data.</text>
</comment>
<sequence>MTVDTLGRDVELTQIGLFFIVTSGLVALFAAFFVWTRWDSKKTTADENADQSEEEKPVKKPLQPSPFRKEDRKQSKWKLEKAYF</sequence>
<evidence type="ECO:0000313" key="3">
    <source>
        <dbReference type="EMBL" id="MFH4984570.1"/>
    </source>
</evidence>
<keyword evidence="4" id="KW-1185">Reference proteome</keyword>
<keyword evidence="2" id="KW-0472">Membrane</keyword>
<proteinExistence type="predicted"/>
<gene>
    <name evidence="3" type="ORF">AB6A40_011279</name>
</gene>
<evidence type="ECO:0000256" key="2">
    <source>
        <dbReference type="SAM" id="Phobius"/>
    </source>
</evidence>
<dbReference type="EMBL" id="JBGFUD010018793">
    <property type="protein sequence ID" value="MFH4984570.1"/>
    <property type="molecule type" value="Genomic_DNA"/>
</dbReference>